<dbReference type="PANTHER" id="PTHR45625:SF6">
    <property type="entry name" value="SPLICEOSOME-ASSOCIATED PROTEIN CWC27 HOMOLOG"/>
    <property type="match status" value="1"/>
</dbReference>
<dbReference type="PROSITE" id="PS50072">
    <property type="entry name" value="CSA_PPIASE_2"/>
    <property type="match status" value="1"/>
</dbReference>
<feature type="region of interest" description="Disordered" evidence="7">
    <location>
        <begin position="390"/>
        <end position="410"/>
    </location>
</feature>
<comment type="subunit">
    <text evidence="6">Part of the activated spliceosome B/catalytic step 1 spliceosome, one of the forms of the spliceosome which has a well-formed active site but still cannot catalyze the branching reaction and is composed at least of 52 proteins, the U2, U5 and U6 snRNAs and the pre-mRNA. Recruited during early steps of activated spliceosome B maturation, it is probably one of the first proteins released from this complex as he matures to the spliceosome C complex. Component of the minor spliceosome, which splices U12-type introns.</text>
</comment>
<name>A0A443SPD6_9ACAR</name>
<dbReference type="EMBL" id="NCKV01000944">
    <property type="protein sequence ID" value="RWS29377.1"/>
    <property type="molecule type" value="Genomic_DNA"/>
</dbReference>
<evidence type="ECO:0000256" key="5">
    <source>
        <dbReference type="ARBA" id="ARBA00042090"/>
    </source>
</evidence>
<evidence type="ECO:0000256" key="2">
    <source>
        <dbReference type="ARBA" id="ARBA00007365"/>
    </source>
</evidence>
<dbReference type="SUPFAM" id="SSF50891">
    <property type="entry name" value="Cyclophilin-like"/>
    <property type="match status" value="1"/>
</dbReference>
<reference evidence="9 10" key="1">
    <citation type="journal article" date="2018" name="Gigascience">
        <title>Genomes of trombidid mites reveal novel predicted allergens and laterally-transferred genes associated with secondary metabolism.</title>
        <authorList>
            <person name="Dong X."/>
            <person name="Chaisiri K."/>
            <person name="Xia D."/>
            <person name="Armstrong S.D."/>
            <person name="Fang Y."/>
            <person name="Donnelly M.J."/>
            <person name="Kadowaki T."/>
            <person name="McGarry J.W."/>
            <person name="Darby A.C."/>
            <person name="Makepeace B.L."/>
        </authorList>
    </citation>
    <scope>NUCLEOTIDE SEQUENCE [LARGE SCALE GENOMIC DNA]</scope>
    <source>
        <strain evidence="9">UoL-UT</strain>
    </source>
</reference>
<feature type="region of interest" description="Disordered" evidence="7">
    <location>
        <begin position="227"/>
        <end position="291"/>
    </location>
</feature>
<dbReference type="AlphaFoldDB" id="A0A443SPD6"/>
<dbReference type="PRINTS" id="PR00153">
    <property type="entry name" value="CSAPPISMRASE"/>
</dbReference>
<dbReference type="PANTHER" id="PTHR45625">
    <property type="entry name" value="PEPTIDYL-PROLYL CIS-TRANS ISOMERASE-RELATED"/>
    <property type="match status" value="1"/>
</dbReference>
<evidence type="ECO:0000259" key="8">
    <source>
        <dbReference type="PROSITE" id="PS50072"/>
    </source>
</evidence>
<dbReference type="Proteomes" id="UP000288716">
    <property type="component" value="Unassembled WGS sequence"/>
</dbReference>
<comment type="subcellular location">
    <subcellularLocation>
        <location evidence="1">Nucleus</location>
    </subcellularLocation>
</comment>
<dbReference type="PROSITE" id="PS00170">
    <property type="entry name" value="CSA_PPIASE_1"/>
    <property type="match status" value="1"/>
</dbReference>
<dbReference type="CDD" id="cd01925">
    <property type="entry name" value="cyclophilin_CeCYP16-like"/>
    <property type="match status" value="1"/>
</dbReference>
<evidence type="ECO:0000256" key="7">
    <source>
        <dbReference type="SAM" id="MobiDB-lite"/>
    </source>
</evidence>
<dbReference type="InterPro" id="IPR044666">
    <property type="entry name" value="Cyclophilin_A-like"/>
</dbReference>
<keyword evidence="3" id="KW-0539">Nucleus</keyword>
<evidence type="ECO:0000256" key="6">
    <source>
        <dbReference type="ARBA" id="ARBA00046368"/>
    </source>
</evidence>
<organism evidence="9 10">
    <name type="scientific">Leptotrombidium deliense</name>
    <dbReference type="NCBI Taxonomy" id="299467"/>
    <lineage>
        <taxon>Eukaryota</taxon>
        <taxon>Metazoa</taxon>
        <taxon>Ecdysozoa</taxon>
        <taxon>Arthropoda</taxon>
        <taxon>Chelicerata</taxon>
        <taxon>Arachnida</taxon>
        <taxon>Acari</taxon>
        <taxon>Acariformes</taxon>
        <taxon>Trombidiformes</taxon>
        <taxon>Prostigmata</taxon>
        <taxon>Anystina</taxon>
        <taxon>Parasitengona</taxon>
        <taxon>Trombiculoidea</taxon>
        <taxon>Trombiculidae</taxon>
        <taxon>Leptotrombidium</taxon>
    </lineage>
</organism>
<protein>
    <recommendedName>
        <fullName evidence="4">Spliceosome-associated protein CWC27 homolog</fullName>
    </recommendedName>
    <alternativeName>
        <fullName evidence="5">Probable inactive peptidyl-prolyl cis-trans isomerase CWC27 homolog</fullName>
    </alternativeName>
</protein>
<evidence type="ECO:0000313" key="10">
    <source>
        <dbReference type="Proteomes" id="UP000288716"/>
    </source>
</evidence>
<sequence length="473" mass="54836">MSNIYINEPQTHGKVYLKTTVGDIDIELWSREAPKACRNFVQLCMEGYYNNTIFHRVVKGFIAQGGDPTGTGLGGESIYGAPFRDEFHSRLRFVRRGLVAMANAGKDDNGSQFFFTLGNCQELQNKHTIFGKVTGKTLFNMLKLEDSLVDRNERPKYPQKIISTEILSNPFPDIVPRIKKEEKKIEKKSEVTEMKGKKDFKLLSFGDEAEEEEEEMMEVVKEFKGKSKSSHDLLKNDPKLSSIPAVDTSIFPKSGNKDDVDDEKERKKRERLERIKRKLERKEEKSETKELSLEEPNFDFLLDSVSEKRRLEEQKLEETKKEFELLKKQIKSERKRKVEVVPEQIAHDNPAVEAFRQEARKYKEAAKSVPKKGSTREEQTLAIMEKFRSRIQQQQKISGESEDNSGPVGNKEETWIAHELKCQKEYEGPVLAKDANMRGEGEWYDIYDPRNPINKRRREGVLLPEEMEVFNKK</sequence>
<proteinExistence type="inferred from homology"/>
<dbReference type="InterPro" id="IPR002130">
    <property type="entry name" value="Cyclophilin-type_PPIase_dom"/>
</dbReference>
<comment type="similarity">
    <text evidence="2">Belongs to the cyclophilin-type PPIase family.</text>
</comment>
<dbReference type="OrthoDB" id="442970at2759"/>
<dbReference type="STRING" id="299467.A0A443SPD6"/>
<dbReference type="InterPro" id="IPR020892">
    <property type="entry name" value="Cyclophilin-type_PPIase_CS"/>
</dbReference>
<dbReference type="GO" id="GO:0071013">
    <property type="term" value="C:catalytic step 2 spliceosome"/>
    <property type="evidence" value="ECO:0007669"/>
    <property type="project" value="TreeGrafter"/>
</dbReference>
<accession>A0A443SPD6</accession>
<feature type="domain" description="PPIase cyclophilin-type" evidence="8">
    <location>
        <begin position="19"/>
        <end position="166"/>
    </location>
</feature>
<keyword evidence="10" id="KW-1185">Reference proteome</keyword>
<dbReference type="VEuPathDB" id="VectorBase:LDEU002666"/>
<dbReference type="GO" id="GO:0006457">
    <property type="term" value="P:protein folding"/>
    <property type="evidence" value="ECO:0007669"/>
    <property type="project" value="InterPro"/>
</dbReference>
<dbReference type="Gene3D" id="2.40.100.10">
    <property type="entry name" value="Cyclophilin-like"/>
    <property type="match status" value="1"/>
</dbReference>
<feature type="compositionally biased region" description="Basic residues" evidence="7">
    <location>
        <begin position="266"/>
        <end position="279"/>
    </location>
</feature>
<evidence type="ECO:0000256" key="3">
    <source>
        <dbReference type="ARBA" id="ARBA00023242"/>
    </source>
</evidence>
<keyword evidence="9" id="KW-0413">Isomerase</keyword>
<feature type="compositionally biased region" description="Basic and acidic residues" evidence="7">
    <location>
        <begin position="227"/>
        <end position="238"/>
    </location>
</feature>
<dbReference type="InterPro" id="IPR029000">
    <property type="entry name" value="Cyclophilin-like_dom_sf"/>
</dbReference>
<dbReference type="Pfam" id="PF00160">
    <property type="entry name" value="Pro_isomerase"/>
    <property type="match status" value="1"/>
</dbReference>
<evidence type="ECO:0000313" key="9">
    <source>
        <dbReference type="EMBL" id="RWS29377.1"/>
    </source>
</evidence>
<gene>
    <name evidence="9" type="ORF">B4U80_08153</name>
</gene>
<feature type="compositionally biased region" description="Basic and acidic residues" evidence="7">
    <location>
        <begin position="280"/>
        <end position="291"/>
    </location>
</feature>
<dbReference type="FunFam" id="2.40.100.10:FF:000007">
    <property type="entry name" value="Peptidyl-prolyl cis-trans isomerase CWC27 homolog"/>
    <property type="match status" value="1"/>
</dbReference>
<dbReference type="GO" id="GO:0003755">
    <property type="term" value="F:peptidyl-prolyl cis-trans isomerase activity"/>
    <property type="evidence" value="ECO:0007669"/>
    <property type="project" value="InterPro"/>
</dbReference>
<evidence type="ECO:0000256" key="1">
    <source>
        <dbReference type="ARBA" id="ARBA00004123"/>
    </source>
</evidence>
<evidence type="ECO:0000256" key="4">
    <source>
        <dbReference type="ARBA" id="ARBA00040027"/>
    </source>
</evidence>
<comment type="caution">
    <text evidence="9">The sequence shown here is derived from an EMBL/GenBank/DDBJ whole genome shotgun (WGS) entry which is preliminary data.</text>
</comment>